<sequence length="162" mass="16177">MPTPASRRAVLAGTTAAGAAALAAAAAGCGLVREDEQSAGAVDTTAPAVDADSDLVSSVAEQLAETLSLVLSTGASVRPVRPLTRRFAALHRAHLDELGQSGDVSAGRVAGSPATARARLLRAEERLQAGLARAALKAESGALAQVFASMAAAVAQERAVAR</sequence>
<comment type="caution">
    <text evidence="2">The sequence shown here is derived from an EMBL/GenBank/DDBJ whole genome shotgun (WGS) entry which is preliminary data.</text>
</comment>
<dbReference type="Proteomes" id="UP000324351">
    <property type="component" value="Unassembled WGS sequence"/>
</dbReference>
<keyword evidence="1" id="KW-0732">Signal</keyword>
<keyword evidence="3" id="KW-1185">Reference proteome</keyword>
<protein>
    <recommendedName>
        <fullName evidence="4">Twin-arginine translocation signal domain-containing protein</fullName>
    </recommendedName>
</protein>
<dbReference type="PROSITE" id="PS51257">
    <property type="entry name" value="PROKAR_LIPOPROTEIN"/>
    <property type="match status" value="1"/>
</dbReference>
<dbReference type="AlphaFoldDB" id="A0A5B1M7X8"/>
<name>A0A5B1M7X8_9ACTN</name>
<organism evidence="2 3">
    <name type="scientific">Nocardioides antri</name>
    <dbReference type="NCBI Taxonomy" id="2607659"/>
    <lineage>
        <taxon>Bacteria</taxon>
        <taxon>Bacillati</taxon>
        <taxon>Actinomycetota</taxon>
        <taxon>Actinomycetes</taxon>
        <taxon>Propionibacteriales</taxon>
        <taxon>Nocardioidaceae</taxon>
        <taxon>Nocardioides</taxon>
    </lineage>
</organism>
<proteinExistence type="predicted"/>
<reference evidence="2 3" key="2">
    <citation type="submission" date="2019-09" db="EMBL/GenBank/DDBJ databases">
        <authorList>
            <person name="Jin C."/>
        </authorList>
    </citation>
    <scope>NUCLEOTIDE SEQUENCE [LARGE SCALE GENOMIC DNA]</scope>
    <source>
        <strain evidence="2 3">BN140041</strain>
    </source>
</reference>
<feature type="chain" id="PRO_5023080726" description="Twin-arginine translocation signal domain-containing protein" evidence="1">
    <location>
        <begin position="27"/>
        <end position="162"/>
    </location>
</feature>
<feature type="signal peptide" evidence="1">
    <location>
        <begin position="1"/>
        <end position="26"/>
    </location>
</feature>
<evidence type="ECO:0000256" key="1">
    <source>
        <dbReference type="SAM" id="SignalP"/>
    </source>
</evidence>
<evidence type="ECO:0000313" key="3">
    <source>
        <dbReference type="Proteomes" id="UP000324351"/>
    </source>
</evidence>
<dbReference type="InterPro" id="IPR006311">
    <property type="entry name" value="TAT_signal"/>
</dbReference>
<evidence type="ECO:0000313" key="2">
    <source>
        <dbReference type="EMBL" id="KAA1428903.1"/>
    </source>
</evidence>
<reference evidence="2 3" key="1">
    <citation type="submission" date="2019-09" db="EMBL/GenBank/DDBJ databases">
        <title>Nocardioides panacisoli sp. nov., isolated from the soil of a ginseng field.</title>
        <authorList>
            <person name="Cho C."/>
        </authorList>
    </citation>
    <scope>NUCLEOTIDE SEQUENCE [LARGE SCALE GENOMIC DNA]</scope>
    <source>
        <strain evidence="2 3">BN140041</strain>
    </source>
</reference>
<evidence type="ECO:0008006" key="4">
    <source>
        <dbReference type="Google" id="ProtNLM"/>
    </source>
</evidence>
<dbReference type="PROSITE" id="PS51318">
    <property type="entry name" value="TAT"/>
    <property type="match status" value="1"/>
</dbReference>
<dbReference type="EMBL" id="VUJW01000001">
    <property type="protein sequence ID" value="KAA1428903.1"/>
    <property type="molecule type" value="Genomic_DNA"/>
</dbReference>
<dbReference type="RefSeq" id="WP_149748525.1">
    <property type="nucleotide sequence ID" value="NZ_VUJW01000001.1"/>
</dbReference>
<accession>A0A5B1M7X8</accession>
<gene>
    <name evidence="2" type="ORF">F0U47_01405</name>
</gene>